<feature type="region of interest" description="Disordered" evidence="4">
    <location>
        <begin position="1"/>
        <end position="28"/>
    </location>
</feature>
<dbReference type="GO" id="GO:0010112">
    <property type="term" value="P:regulation of systemic acquired resistance"/>
    <property type="evidence" value="ECO:0007669"/>
    <property type="project" value="InterPro"/>
</dbReference>
<dbReference type="Pfam" id="PF15699">
    <property type="entry name" value="NPR1_interact"/>
    <property type="match status" value="1"/>
</dbReference>
<evidence type="ECO:0000256" key="2">
    <source>
        <dbReference type="ARBA" id="ARBA00009937"/>
    </source>
</evidence>
<keyword evidence="3" id="KW-0539">Nucleus</keyword>
<dbReference type="AlphaFoldDB" id="A0AAV8RDX8"/>
<reference evidence="5 6" key="1">
    <citation type="submission" date="2022-12" db="EMBL/GenBank/DDBJ databases">
        <title>Chromosome-scale assembly of the Ensete ventricosum genome.</title>
        <authorList>
            <person name="Dussert Y."/>
            <person name="Stocks J."/>
            <person name="Wendawek A."/>
            <person name="Woldeyes F."/>
            <person name="Nichols R.A."/>
            <person name="Borrell J.S."/>
        </authorList>
    </citation>
    <scope>NUCLEOTIDE SEQUENCE [LARGE SCALE GENOMIC DNA]</scope>
    <source>
        <strain evidence="6">cv. Maze</strain>
        <tissue evidence="5">Seeds</tissue>
    </source>
</reference>
<dbReference type="GO" id="GO:0005634">
    <property type="term" value="C:nucleus"/>
    <property type="evidence" value="ECO:0007669"/>
    <property type="project" value="UniProtKB-SubCell"/>
</dbReference>
<keyword evidence="6" id="KW-1185">Reference proteome</keyword>
<comment type="similarity">
    <text evidence="2">Belongs to the NPR1-interactor family.</text>
</comment>
<dbReference type="PANTHER" id="PTHR33669">
    <property type="entry name" value="PROTEIN NEGATIVE REGULATOR OF RESISTANCE"/>
    <property type="match status" value="1"/>
</dbReference>
<evidence type="ECO:0000256" key="1">
    <source>
        <dbReference type="ARBA" id="ARBA00004123"/>
    </source>
</evidence>
<evidence type="ECO:0000256" key="4">
    <source>
        <dbReference type="SAM" id="MobiDB-lite"/>
    </source>
</evidence>
<gene>
    <name evidence="5" type="ORF">OPV22_008948</name>
</gene>
<dbReference type="Proteomes" id="UP001222027">
    <property type="component" value="Unassembled WGS sequence"/>
</dbReference>
<evidence type="ECO:0000256" key="3">
    <source>
        <dbReference type="ARBA" id="ARBA00023242"/>
    </source>
</evidence>
<evidence type="ECO:0000313" key="6">
    <source>
        <dbReference type="Proteomes" id="UP001222027"/>
    </source>
</evidence>
<dbReference type="EMBL" id="JAQQAF010000003">
    <property type="protein sequence ID" value="KAJ8498396.1"/>
    <property type="molecule type" value="Genomic_DNA"/>
</dbReference>
<evidence type="ECO:0000313" key="5">
    <source>
        <dbReference type="EMBL" id="KAJ8498396.1"/>
    </source>
</evidence>
<protein>
    <submittedName>
        <fullName evidence="5">Uncharacterized protein</fullName>
    </submittedName>
</protein>
<proteinExistence type="inferred from homology"/>
<feature type="compositionally biased region" description="Basic and acidic residues" evidence="4">
    <location>
        <begin position="92"/>
        <end position="108"/>
    </location>
</feature>
<name>A0AAV8RDX8_ENSVE</name>
<accession>A0AAV8RDX8</accession>
<organism evidence="5 6">
    <name type="scientific">Ensete ventricosum</name>
    <name type="common">Abyssinian banana</name>
    <name type="synonym">Musa ensete</name>
    <dbReference type="NCBI Taxonomy" id="4639"/>
    <lineage>
        <taxon>Eukaryota</taxon>
        <taxon>Viridiplantae</taxon>
        <taxon>Streptophyta</taxon>
        <taxon>Embryophyta</taxon>
        <taxon>Tracheophyta</taxon>
        <taxon>Spermatophyta</taxon>
        <taxon>Magnoliopsida</taxon>
        <taxon>Liliopsida</taxon>
        <taxon>Zingiberales</taxon>
        <taxon>Musaceae</taxon>
        <taxon>Ensete</taxon>
    </lineage>
</organism>
<comment type="subcellular location">
    <subcellularLocation>
        <location evidence="1">Nucleus</location>
    </subcellularLocation>
</comment>
<feature type="region of interest" description="Disordered" evidence="4">
    <location>
        <begin position="77"/>
        <end position="121"/>
    </location>
</feature>
<dbReference type="InterPro" id="IPR031425">
    <property type="entry name" value="NPR1/NH1-interacting"/>
</dbReference>
<dbReference type="PANTHER" id="PTHR33669:SF4">
    <property type="entry name" value="NRR REPRESSOR HOMOLOG 2"/>
    <property type="match status" value="1"/>
</dbReference>
<comment type="caution">
    <text evidence="5">The sequence shown here is derived from an EMBL/GenBank/DDBJ whole genome shotgun (WGS) entry which is preliminary data.</text>
</comment>
<sequence length="121" mass="13629">MENGGGRGKRPCPTTPPTATRAAEADGQEEAVEKFYALLENIRAMRDLIRTNDSYKRQKTEATPPWRPTFALEDFREREEACATAESALNPSKEEGRRKGKEKEKREVGEEEDSVDLSLSL</sequence>